<dbReference type="EMBL" id="UAVR01000019">
    <property type="protein sequence ID" value="SQA92052.1"/>
    <property type="molecule type" value="Genomic_DNA"/>
</dbReference>
<evidence type="ECO:0000313" key="4">
    <source>
        <dbReference type="Proteomes" id="UP000251937"/>
    </source>
</evidence>
<organism evidence="2 4">
    <name type="scientific">Chryseobacterium balustinum</name>
    <dbReference type="NCBI Taxonomy" id="246"/>
    <lineage>
        <taxon>Bacteria</taxon>
        <taxon>Pseudomonadati</taxon>
        <taxon>Bacteroidota</taxon>
        <taxon>Flavobacteriia</taxon>
        <taxon>Flavobacteriales</taxon>
        <taxon>Weeksellaceae</taxon>
        <taxon>Chryseobacterium group</taxon>
        <taxon>Chryseobacterium</taxon>
    </lineage>
</organism>
<dbReference type="KEGG" id="cbp:EB354_09815"/>
<evidence type="ECO:0000313" key="1">
    <source>
        <dbReference type="EMBL" id="SKB73467.1"/>
    </source>
</evidence>
<comment type="caution">
    <text evidence="2">The sequence shown here is derived from an EMBL/GenBank/DDBJ whole genome shotgun (WGS) entry which is preliminary data.</text>
</comment>
<reference evidence="2 4" key="2">
    <citation type="submission" date="2018-06" db="EMBL/GenBank/DDBJ databases">
        <authorList>
            <consortium name="Pathogen Informatics"/>
            <person name="Doyle S."/>
        </authorList>
    </citation>
    <scope>NUCLEOTIDE SEQUENCE [LARGE SCALE GENOMIC DNA]</scope>
    <source>
        <strain evidence="2 4">NCTC11212</strain>
    </source>
</reference>
<protein>
    <submittedName>
        <fullName evidence="2">Uncharacterized protein</fullName>
    </submittedName>
</protein>
<dbReference type="AlphaFoldDB" id="A0AAX2IRJ2"/>
<dbReference type="Proteomes" id="UP000251937">
    <property type="component" value="Unassembled WGS sequence"/>
</dbReference>
<evidence type="ECO:0000313" key="3">
    <source>
        <dbReference type="Proteomes" id="UP000190669"/>
    </source>
</evidence>
<sequence length="328" mass="39351">MENPYKEQIQKENTDTLVYQIHVASFSYQKEYISGSIDELKKRNYDFSRMTQNLYIEYVVKDFPTGWRKTLRKMFDDLSANGWTNDVPLDYKYSWGEFVIKGFRAEANSKCLDIYRKYKEIFHLTCNNCSSIKKVEHFNDEYLCQKCIISNLQKNRITKINAAGFRYYETSLKKFMNVNWQEIKKIEIEGGEGEYWLKLSKIKDEDIFIDGYVFDPTQYLPFNSFNTFNFFKVLKKIPSQYLSIEQNELRNRILNLQKCLVCTRRSVLDDKCIICRSNNSSILFPNNSQLRRFKTTEGIIKNKKEHFRYYLSSFTEVRYRYKTDSSFK</sequence>
<gene>
    <name evidence="2" type="ORF">NCTC11212_03692</name>
    <name evidence="1" type="ORF">SAMN05421800_10756</name>
</gene>
<proteinExistence type="predicted"/>
<dbReference type="RefSeq" id="WP_123920848.1">
    <property type="nucleotide sequence ID" value="NZ_CP033934.1"/>
</dbReference>
<name>A0AAX2IRJ2_9FLAO</name>
<accession>A0AAX2IRJ2</accession>
<keyword evidence="3" id="KW-1185">Reference proteome</keyword>
<evidence type="ECO:0000313" key="2">
    <source>
        <dbReference type="EMBL" id="SQA92052.1"/>
    </source>
</evidence>
<dbReference type="Proteomes" id="UP000190669">
    <property type="component" value="Unassembled WGS sequence"/>
</dbReference>
<reference evidence="1 3" key="1">
    <citation type="submission" date="2017-02" db="EMBL/GenBank/DDBJ databases">
        <authorList>
            <person name="Varghese N."/>
            <person name="Submissions S."/>
        </authorList>
    </citation>
    <scope>NUCLEOTIDE SEQUENCE [LARGE SCALE GENOMIC DNA]</scope>
    <source>
        <strain evidence="1 3">DSM 16775</strain>
    </source>
</reference>
<dbReference type="EMBL" id="FUZE01000007">
    <property type="protein sequence ID" value="SKB73467.1"/>
    <property type="molecule type" value="Genomic_DNA"/>
</dbReference>